<feature type="transmembrane region" description="Helical" evidence="1">
    <location>
        <begin position="12"/>
        <end position="31"/>
    </location>
</feature>
<dbReference type="RefSeq" id="WP_157055877.1">
    <property type="nucleotide sequence ID" value="NZ_LFJJ01000002.1"/>
</dbReference>
<dbReference type="Proteomes" id="UP000036959">
    <property type="component" value="Unassembled WGS sequence"/>
</dbReference>
<evidence type="ECO:0000313" key="3">
    <source>
        <dbReference type="EMBL" id="KND62335.1"/>
    </source>
</evidence>
<dbReference type="OrthoDB" id="5616932at2"/>
<dbReference type="Pfam" id="PF23127">
    <property type="entry name" value="DotM_C"/>
    <property type="match status" value="1"/>
</dbReference>
<organism evidence="3 4">
    <name type="scientific">Candidatus Burkholderia verschuerenii</name>
    <dbReference type="NCBI Taxonomy" id="242163"/>
    <lineage>
        <taxon>Bacteria</taxon>
        <taxon>Pseudomonadati</taxon>
        <taxon>Pseudomonadota</taxon>
        <taxon>Betaproteobacteria</taxon>
        <taxon>Burkholderiales</taxon>
        <taxon>Burkholderiaceae</taxon>
        <taxon>Burkholderia</taxon>
    </lineage>
</organism>
<reference evidence="4" key="1">
    <citation type="submission" date="2015-06" db="EMBL/GenBank/DDBJ databases">
        <title>Comparative genomics of Burkholderia leaf nodule symbionts.</title>
        <authorList>
            <person name="Carlier A."/>
            <person name="Eberl L."/>
            <person name="Pinto-Carbo M."/>
        </authorList>
    </citation>
    <scope>NUCLEOTIDE SEQUENCE [LARGE SCALE GENOMIC DNA]</scope>
    <source>
        <strain evidence="4">UZHbot4</strain>
    </source>
</reference>
<keyword evidence="1" id="KW-0812">Transmembrane</keyword>
<comment type="caution">
    <text evidence="3">The sequence shown here is derived from an EMBL/GenBank/DDBJ whole genome shotgun (WGS) entry which is preliminary data.</text>
</comment>
<protein>
    <submittedName>
        <fullName evidence="3">TrbA</fullName>
    </submittedName>
</protein>
<dbReference type="EMBL" id="LFJJ01000002">
    <property type="protein sequence ID" value="KND62335.1"/>
    <property type="molecule type" value="Genomic_DNA"/>
</dbReference>
<proteinExistence type="predicted"/>
<sequence>MPDQVSNRSSAPIFILSAIIIGCALVMMWHLKHEVITQRLLIWKAYEVMPISYLSGTADELKGRLVLYFRYARVMTFKEVFILGWQIGAFYVVIPIGMSAWIAWKALRHPIVLATRVHTVQSLLEVQSKSFSAVAPILLRDLTDDPSPEWASSMHPEEWVAEHGLIVNERLEIERTRDLLVKQLGKSITSLAKLKAHEKALFAIFGLRVFFKDTKASQALIDALNYSAINVKSRPNFALAREAFARCASAKPAQKWLMKHPYPRTLLMALLIESRQMGVLPSSNFIWLKPLDRALWYPLNTAGRKVPFMESAGVFNQMQAEEVAWDNNCVLTEPHVDDAINGIQQYLEETGILDAPTKNEFTLRNPNETKS</sequence>
<gene>
    <name evidence="3" type="ORF">BVER_01805</name>
</gene>
<evidence type="ECO:0000259" key="2">
    <source>
        <dbReference type="Pfam" id="PF23127"/>
    </source>
</evidence>
<evidence type="ECO:0000313" key="4">
    <source>
        <dbReference type="Proteomes" id="UP000036959"/>
    </source>
</evidence>
<accession>A0A0L0MJ42</accession>
<keyword evidence="1" id="KW-1133">Transmembrane helix</keyword>
<keyword evidence="1" id="KW-0472">Membrane</keyword>
<feature type="transmembrane region" description="Helical" evidence="1">
    <location>
        <begin position="80"/>
        <end position="104"/>
    </location>
</feature>
<dbReference type="PATRIC" id="fig|242163.4.peg.2610"/>
<dbReference type="InterPro" id="IPR056464">
    <property type="entry name" value="DotM_C"/>
</dbReference>
<keyword evidence="4" id="KW-1185">Reference proteome</keyword>
<name>A0A0L0MJ42_9BURK</name>
<evidence type="ECO:0000256" key="1">
    <source>
        <dbReference type="SAM" id="Phobius"/>
    </source>
</evidence>
<feature type="domain" description="DotM C-terminal cytoplasmic" evidence="2">
    <location>
        <begin position="175"/>
        <end position="345"/>
    </location>
</feature>
<dbReference type="AlphaFoldDB" id="A0A0L0MJ42"/>